<organism evidence="1 2">
    <name type="scientific">Trichinella murrelli</name>
    <dbReference type="NCBI Taxonomy" id="144512"/>
    <lineage>
        <taxon>Eukaryota</taxon>
        <taxon>Metazoa</taxon>
        <taxon>Ecdysozoa</taxon>
        <taxon>Nematoda</taxon>
        <taxon>Enoplea</taxon>
        <taxon>Dorylaimia</taxon>
        <taxon>Trichinellida</taxon>
        <taxon>Trichinellidae</taxon>
        <taxon>Trichinella</taxon>
    </lineage>
</organism>
<dbReference type="Proteomes" id="UP000055048">
    <property type="component" value="Unassembled WGS sequence"/>
</dbReference>
<keyword evidence="2" id="KW-1185">Reference proteome</keyword>
<accession>A0A0V0UIC8</accession>
<sequence>MSSVDKLVAFVKLTTEQLIFNTQIERTPQSVHVDAIVSQHYQVKCEVSWCMNWLFNWRFYRSTIYTIRKINRVERTVLQEFRNVPLRGFELLLNKKDYLDFSASIFTFLV</sequence>
<dbReference type="EMBL" id="JYDJ01000004">
    <property type="protein sequence ID" value="KRX50717.1"/>
    <property type="molecule type" value="Genomic_DNA"/>
</dbReference>
<proteinExistence type="predicted"/>
<protein>
    <submittedName>
        <fullName evidence="1">Uncharacterized protein</fullName>
    </submittedName>
</protein>
<name>A0A0V0UIC8_9BILA</name>
<reference evidence="1 2" key="1">
    <citation type="submission" date="2015-01" db="EMBL/GenBank/DDBJ databases">
        <title>Evolution of Trichinella species and genotypes.</title>
        <authorList>
            <person name="Korhonen P.K."/>
            <person name="Edoardo P."/>
            <person name="Giuseppe L.R."/>
            <person name="Gasser R.B."/>
        </authorList>
    </citation>
    <scope>NUCLEOTIDE SEQUENCE [LARGE SCALE GENOMIC DNA]</scope>
    <source>
        <strain evidence="1">ISS417</strain>
    </source>
</reference>
<comment type="caution">
    <text evidence="1">The sequence shown here is derived from an EMBL/GenBank/DDBJ whole genome shotgun (WGS) entry which is preliminary data.</text>
</comment>
<gene>
    <name evidence="1" type="ORF">T05_7724</name>
</gene>
<evidence type="ECO:0000313" key="2">
    <source>
        <dbReference type="Proteomes" id="UP000055048"/>
    </source>
</evidence>
<dbReference type="AlphaFoldDB" id="A0A0V0UIC8"/>
<evidence type="ECO:0000313" key="1">
    <source>
        <dbReference type="EMBL" id="KRX50717.1"/>
    </source>
</evidence>